<dbReference type="CDD" id="cd05145">
    <property type="entry name" value="RIO1_like"/>
    <property type="match status" value="1"/>
</dbReference>
<comment type="catalytic activity">
    <reaction evidence="10">
        <text>L-threonyl-[protein] + ATP = O-phospho-L-threonyl-[protein] + ADP + H(+)</text>
        <dbReference type="Rhea" id="RHEA:46608"/>
        <dbReference type="Rhea" id="RHEA-COMP:11060"/>
        <dbReference type="Rhea" id="RHEA-COMP:11605"/>
        <dbReference type="ChEBI" id="CHEBI:15378"/>
        <dbReference type="ChEBI" id="CHEBI:30013"/>
        <dbReference type="ChEBI" id="CHEBI:30616"/>
        <dbReference type="ChEBI" id="CHEBI:61977"/>
        <dbReference type="ChEBI" id="CHEBI:456216"/>
        <dbReference type="EC" id="2.7.11.1"/>
    </reaction>
</comment>
<dbReference type="PROSITE" id="PS01245">
    <property type="entry name" value="RIO1"/>
    <property type="match status" value="1"/>
</dbReference>
<dbReference type="RefSeq" id="WP_126450039.1">
    <property type="nucleotide sequence ID" value="NZ_AP018553.1"/>
</dbReference>
<evidence type="ECO:0000256" key="7">
    <source>
        <dbReference type="ARBA" id="ARBA00022777"/>
    </source>
</evidence>
<gene>
    <name evidence="14" type="ORF">GCM10007116_21230</name>
    <name evidence="13" type="ORF">HS1genome_1202</name>
</gene>
<evidence type="ECO:0000256" key="10">
    <source>
        <dbReference type="ARBA" id="ARBA00047899"/>
    </source>
</evidence>
<dbReference type="InterPro" id="IPR051272">
    <property type="entry name" value="RIO-type_Ser/Thr_kinase"/>
</dbReference>
<reference evidence="13" key="3">
    <citation type="journal article" date="2019" name="BMC Res. Notes">
        <title>Complete genome sequence of the Sulfodiicoccus acidiphilus strain HS-1T, the first crenarchaeon that lacks polB3, isolated from an acidic hot spring in Ohwaku-dani, Hakone, Japan.</title>
        <authorList>
            <person name="Sakai H.D."/>
            <person name="Kurosawa N."/>
        </authorList>
    </citation>
    <scope>NUCLEOTIDE SEQUENCE</scope>
    <source>
        <strain evidence="13">HS-1</strain>
    </source>
</reference>
<evidence type="ECO:0000313" key="14">
    <source>
        <dbReference type="EMBL" id="GGU04293.1"/>
    </source>
</evidence>
<dbReference type="SUPFAM" id="SSF56112">
    <property type="entry name" value="Protein kinase-like (PK-like)"/>
    <property type="match status" value="1"/>
</dbReference>
<keyword evidence="6" id="KW-0547">Nucleotide-binding</keyword>
<evidence type="ECO:0000256" key="9">
    <source>
        <dbReference type="ARBA" id="ARBA00022842"/>
    </source>
</evidence>
<organism evidence="13 15">
    <name type="scientific">Sulfodiicoccus acidiphilus</name>
    <dbReference type="NCBI Taxonomy" id="1670455"/>
    <lineage>
        <taxon>Archaea</taxon>
        <taxon>Thermoproteota</taxon>
        <taxon>Thermoprotei</taxon>
        <taxon>Sulfolobales</taxon>
        <taxon>Sulfolobaceae</taxon>
        <taxon>Sulfodiicoccus</taxon>
    </lineage>
</organism>
<comment type="similarity">
    <text evidence="1">Belongs to the protein kinase superfamily. RIO-type Ser/Thr kinase family.</text>
</comment>
<evidence type="ECO:0000256" key="5">
    <source>
        <dbReference type="ARBA" id="ARBA00022723"/>
    </source>
</evidence>
<evidence type="ECO:0000256" key="1">
    <source>
        <dbReference type="ARBA" id="ARBA00009196"/>
    </source>
</evidence>
<dbReference type="EC" id="2.7.11.1" evidence="2"/>
<keyword evidence="15" id="KW-1185">Reference proteome</keyword>
<reference evidence="15" key="2">
    <citation type="submission" date="2018-04" db="EMBL/GenBank/DDBJ databases">
        <title>Complete genome sequence of Sulfodiicoccus acidiphilus strain HS-1.</title>
        <authorList>
            <person name="Sakai H.D."/>
            <person name="Kurosawa N."/>
        </authorList>
    </citation>
    <scope>NUCLEOTIDE SEQUENCE [LARGE SCALE GENOMIC DNA]</scope>
    <source>
        <strain evidence="15">HS-1</strain>
    </source>
</reference>
<accession>A0A348B3R1</accession>
<dbReference type="SMART" id="SM00090">
    <property type="entry name" value="RIO"/>
    <property type="match status" value="1"/>
</dbReference>
<dbReference type="EMBL" id="BMQS01000028">
    <property type="protein sequence ID" value="GGU04293.1"/>
    <property type="molecule type" value="Genomic_DNA"/>
</dbReference>
<feature type="domain" description="RIO kinase" evidence="12">
    <location>
        <begin position="14"/>
        <end position="249"/>
    </location>
</feature>
<proteinExistence type="inferred from homology"/>
<dbReference type="Gene3D" id="1.10.510.10">
    <property type="entry name" value="Transferase(Phosphotransferase) domain 1"/>
    <property type="match status" value="1"/>
</dbReference>
<keyword evidence="3 13" id="KW-0723">Serine/threonine-protein kinase</keyword>
<evidence type="ECO:0000256" key="4">
    <source>
        <dbReference type="ARBA" id="ARBA00022679"/>
    </source>
</evidence>
<keyword evidence="4" id="KW-0808">Transferase</keyword>
<reference evidence="14" key="1">
    <citation type="journal article" date="2014" name="Int. J. Syst. Evol. Microbiol.">
        <title>Complete genome sequence of Corynebacterium casei LMG S-19264T (=DSM 44701T), isolated from a smear-ripened cheese.</title>
        <authorList>
            <consortium name="US DOE Joint Genome Institute (JGI-PGF)"/>
            <person name="Walter F."/>
            <person name="Albersmeier A."/>
            <person name="Kalinowski J."/>
            <person name="Ruckert C."/>
        </authorList>
    </citation>
    <scope>NUCLEOTIDE SEQUENCE</scope>
    <source>
        <strain evidence="14">JCM 31740</strain>
    </source>
</reference>
<name>A0A348B3R1_9CREN</name>
<dbReference type="InterPro" id="IPR000687">
    <property type="entry name" value="RIO_kinase"/>
</dbReference>
<dbReference type="AlphaFoldDB" id="A0A348B3R1"/>
<dbReference type="PANTHER" id="PTHR45723">
    <property type="entry name" value="SERINE/THREONINE-PROTEIN KINASE RIO1"/>
    <property type="match status" value="1"/>
</dbReference>
<dbReference type="GeneID" id="38666715"/>
<keyword evidence="7 13" id="KW-0418">Kinase</keyword>
<dbReference type="GO" id="GO:0046872">
    <property type="term" value="F:metal ion binding"/>
    <property type="evidence" value="ECO:0007669"/>
    <property type="project" value="UniProtKB-KW"/>
</dbReference>
<dbReference type="InterPro" id="IPR018935">
    <property type="entry name" value="RIO_kinase_CS"/>
</dbReference>
<dbReference type="InterPro" id="IPR011009">
    <property type="entry name" value="Kinase-like_dom_sf"/>
</dbReference>
<dbReference type="Gene3D" id="3.30.200.20">
    <property type="entry name" value="Phosphorylase Kinase, domain 1"/>
    <property type="match status" value="1"/>
</dbReference>
<evidence type="ECO:0000256" key="6">
    <source>
        <dbReference type="ARBA" id="ARBA00022741"/>
    </source>
</evidence>
<evidence type="ECO:0000259" key="12">
    <source>
        <dbReference type="SMART" id="SM00090"/>
    </source>
</evidence>
<reference evidence="14" key="4">
    <citation type="submission" date="2020-09" db="EMBL/GenBank/DDBJ databases">
        <authorList>
            <person name="Sun Q."/>
            <person name="Ohkuma M."/>
        </authorList>
    </citation>
    <scope>NUCLEOTIDE SEQUENCE</scope>
    <source>
        <strain evidence="14">JCM 31740</strain>
    </source>
</reference>
<dbReference type="OrthoDB" id="31344at2157"/>
<dbReference type="EMBL" id="AP018553">
    <property type="protein sequence ID" value="BBD72813.1"/>
    <property type="molecule type" value="Genomic_DNA"/>
</dbReference>
<keyword evidence="8" id="KW-0067">ATP-binding</keyword>
<sequence>MNPIVKRSQRRRKDEDNVKVVDSALDSRTAQAILEIMRKLRLRRVLGSIASGKEARIYPAIDEAEKYYALKVYYMATATSKRSTIKYIQGDPRFDGVSLGDTKELIYTWAKKEFKNLIRMAGAGVRVPQPFVLVRNVVAMEFLGDGPARAPLLRELDPSLIDAALYLKLIEQVELTVTKARLVHGDLSEYNVVIVRGEPYLIDVGQALPVEHDKAEEMLIRDLSNLNRFFERLGIETVEVEETAKDLLKRAGSLTS</sequence>
<dbReference type="Pfam" id="PF01163">
    <property type="entry name" value="RIO1"/>
    <property type="match status" value="1"/>
</dbReference>
<evidence type="ECO:0000256" key="2">
    <source>
        <dbReference type="ARBA" id="ARBA00012513"/>
    </source>
</evidence>
<keyword evidence="5" id="KW-0479">Metal-binding</keyword>
<dbReference type="Proteomes" id="UP000276741">
    <property type="component" value="Chromosome"/>
</dbReference>
<dbReference type="Proteomes" id="UP000616143">
    <property type="component" value="Unassembled WGS sequence"/>
</dbReference>
<dbReference type="GO" id="GO:0004674">
    <property type="term" value="F:protein serine/threonine kinase activity"/>
    <property type="evidence" value="ECO:0007669"/>
    <property type="project" value="UniProtKB-KW"/>
</dbReference>
<dbReference type="InterPro" id="IPR018934">
    <property type="entry name" value="RIO_dom"/>
</dbReference>
<keyword evidence="9" id="KW-0460">Magnesium</keyword>
<evidence type="ECO:0000256" key="3">
    <source>
        <dbReference type="ARBA" id="ARBA00022527"/>
    </source>
</evidence>
<evidence type="ECO:0000313" key="15">
    <source>
        <dbReference type="Proteomes" id="UP000276741"/>
    </source>
</evidence>
<evidence type="ECO:0000313" key="13">
    <source>
        <dbReference type="EMBL" id="BBD72813.1"/>
    </source>
</evidence>
<dbReference type="KEGG" id="sacd:HS1genome_1202"/>
<evidence type="ECO:0000256" key="8">
    <source>
        <dbReference type="ARBA" id="ARBA00022840"/>
    </source>
</evidence>
<comment type="catalytic activity">
    <reaction evidence="11">
        <text>L-seryl-[protein] + ATP = O-phospho-L-seryl-[protein] + ADP + H(+)</text>
        <dbReference type="Rhea" id="RHEA:17989"/>
        <dbReference type="Rhea" id="RHEA-COMP:9863"/>
        <dbReference type="Rhea" id="RHEA-COMP:11604"/>
        <dbReference type="ChEBI" id="CHEBI:15378"/>
        <dbReference type="ChEBI" id="CHEBI:29999"/>
        <dbReference type="ChEBI" id="CHEBI:30616"/>
        <dbReference type="ChEBI" id="CHEBI:83421"/>
        <dbReference type="ChEBI" id="CHEBI:456216"/>
        <dbReference type="EC" id="2.7.11.1"/>
    </reaction>
</comment>
<dbReference type="GO" id="GO:0005524">
    <property type="term" value="F:ATP binding"/>
    <property type="evidence" value="ECO:0007669"/>
    <property type="project" value="UniProtKB-KW"/>
</dbReference>
<evidence type="ECO:0000256" key="11">
    <source>
        <dbReference type="ARBA" id="ARBA00048679"/>
    </source>
</evidence>
<protein>
    <recommendedName>
        <fullName evidence="2">non-specific serine/threonine protein kinase</fullName>
        <ecNumber evidence="2">2.7.11.1</ecNumber>
    </recommendedName>
</protein>